<dbReference type="Gene3D" id="3.20.20.410">
    <property type="entry name" value="Protein of unknown function UPF0759"/>
    <property type="match status" value="1"/>
</dbReference>
<proteinExistence type="predicted"/>
<dbReference type="Proteomes" id="UP000245639">
    <property type="component" value="Unassembled WGS sequence"/>
</dbReference>
<dbReference type="SUPFAM" id="SSF117396">
    <property type="entry name" value="TM1631-like"/>
    <property type="match status" value="1"/>
</dbReference>
<accession>A0A2U1FFH8</accession>
<evidence type="ECO:0000313" key="2">
    <source>
        <dbReference type="EMBL" id="PVZ10944.1"/>
    </source>
</evidence>
<dbReference type="Pfam" id="PF01904">
    <property type="entry name" value="DUF72"/>
    <property type="match status" value="1"/>
</dbReference>
<evidence type="ECO:0000256" key="1">
    <source>
        <dbReference type="SAM" id="MobiDB-lite"/>
    </source>
</evidence>
<feature type="region of interest" description="Disordered" evidence="1">
    <location>
        <begin position="243"/>
        <end position="262"/>
    </location>
</feature>
<dbReference type="OrthoDB" id="9780310at2"/>
<dbReference type="InterPro" id="IPR002763">
    <property type="entry name" value="DUF72"/>
</dbReference>
<name>A0A2U1FFH8_9PSEU</name>
<dbReference type="InterPro" id="IPR036520">
    <property type="entry name" value="UPF0759_sf"/>
</dbReference>
<dbReference type="EMBL" id="QEKW01000004">
    <property type="protein sequence ID" value="PVZ10944.1"/>
    <property type="molecule type" value="Genomic_DNA"/>
</dbReference>
<gene>
    <name evidence="2" type="ORF">C8D89_104157</name>
</gene>
<comment type="caution">
    <text evidence="2">The sequence shown here is derived from an EMBL/GenBank/DDBJ whole genome shotgun (WGS) entry which is preliminary data.</text>
</comment>
<dbReference type="PANTHER" id="PTHR30348">
    <property type="entry name" value="UNCHARACTERIZED PROTEIN YECE"/>
    <property type="match status" value="1"/>
</dbReference>
<reference evidence="2 3" key="1">
    <citation type="submission" date="2018-04" db="EMBL/GenBank/DDBJ databases">
        <title>Genomic Encyclopedia of Type Strains, Phase IV (KMG-IV): sequencing the most valuable type-strain genomes for metagenomic binning, comparative biology and taxonomic classification.</title>
        <authorList>
            <person name="Goeker M."/>
        </authorList>
    </citation>
    <scope>NUCLEOTIDE SEQUENCE [LARGE SCALE GENOMIC DNA]</scope>
    <source>
        <strain evidence="2 3">DSM 45771</strain>
    </source>
</reference>
<protein>
    <submittedName>
        <fullName evidence="2">Uncharacterized protein YecE (DUF72 family)</fullName>
    </submittedName>
</protein>
<organism evidence="2 3">
    <name type="scientific">Actinomycetospora cinnamomea</name>
    <dbReference type="NCBI Taxonomy" id="663609"/>
    <lineage>
        <taxon>Bacteria</taxon>
        <taxon>Bacillati</taxon>
        <taxon>Actinomycetota</taxon>
        <taxon>Actinomycetes</taxon>
        <taxon>Pseudonocardiales</taxon>
        <taxon>Pseudonocardiaceae</taxon>
        <taxon>Actinomycetospora</taxon>
    </lineage>
</organism>
<evidence type="ECO:0000313" key="3">
    <source>
        <dbReference type="Proteomes" id="UP000245639"/>
    </source>
</evidence>
<dbReference type="AlphaFoldDB" id="A0A2U1FFH8"/>
<sequence>MSVRIGTSGWIYPPWRRVFYPEGLVQRRELTYLAERLDTVEINGSFYSLQRASSYRTWADRTPDDFVFAVKGGRFVTHMKKLRGVEEALANFFASGLLALGAKLGPVLWQLPPNLRYDPERLEGFLDQLPHTTTAAAALAGAHGDQVPESWTETDAERPLRHALEVRHPSFRDPAFVAQLRRHGVASVVADTAGTFPRLDDVTSDLVYVRLHGDTELYASGYSPTALDDWAARIRAWAAGDAPVTEDTAAPDDPPPQAPQGRDVVVYFDNDVKVHAPFDAIALRDRVRSGVPVPPRG</sequence>
<keyword evidence="3" id="KW-1185">Reference proteome</keyword>
<dbReference type="RefSeq" id="WP_116707967.1">
    <property type="nucleotide sequence ID" value="NZ_QEKW01000004.1"/>
</dbReference>
<dbReference type="PANTHER" id="PTHR30348:SF4">
    <property type="entry name" value="DUF72 DOMAIN-CONTAINING PROTEIN"/>
    <property type="match status" value="1"/>
</dbReference>